<name>A0A8S0ZXN6_ARCPL</name>
<feature type="region of interest" description="Disordered" evidence="5">
    <location>
        <begin position="233"/>
        <end position="292"/>
    </location>
</feature>
<dbReference type="InterPro" id="IPR029190">
    <property type="entry name" value="Rrp14/SURF6_C"/>
</dbReference>
<evidence type="ECO:0000313" key="10">
    <source>
        <dbReference type="Proteomes" id="UP000494256"/>
    </source>
</evidence>
<accession>A0A8S0ZXN6</accession>
<gene>
    <name evidence="8" type="ORF">APLA_LOCUS7460</name>
    <name evidence="7" type="ORF">APLA_LOCUS7648</name>
</gene>
<evidence type="ECO:0000313" key="8">
    <source>
        <dbReference type="EMBL" id="CAB3238615.1"/>
    </source>
</evidence>
<feature type="compositionally biased region" description="Basic and acidic residues" evidence="5">
    <location>
        <begin position="254"/>
        <end position="269"/>
    </location>
</feature>
<sequence>MTQQKKMKIKKIKAELSKEFSFLKNVFSVTSLPQQMKGDDEDNMDIEIVKGSQENAEETEGPKRARSIAELEDKLEKIKSQNKFSFRNKLQKKSLSSKLNKKIKKRERINKTKLKPTVDRPFSEMTNQQKKVEEKPNINIAKPVFNNEGKLVFSKFDFANVGKKEKINKGEKDPKKILENLKQQEEKIKHLEEKEDGGTAKIIRDKIAWKNVLQKAEGQKVKDDPTLLKKTIKKMEQKKKQSKKQWDNRVQGVEQKKEEKQKKRKENIAKKKKEKKSKLIKQSVKRGRVVIK</sequence>
<feature type="region of interest" description="Disordered" evidence="5">
    <location>
        <begin position="105"/>
        <end position="135"/>
    </location>
</feature>
<dbReference type="EMBL" id="CADEBD010000303">
    <property type="protein sequence ID" value="CAB3237087.1"/>
    <property type="molecule type" value="Genomic_DNA"/>
</dbReference>
<dbReference type="Proteomes" id="UP000494106">
    <property type="component" value="Unassembled WGS sequence"/>
</dbReference>
<keyword evidence="4" id="KW-0175">Coiled coil</keyword>
<comment type="subcellular location">
    <subcellularLocation>
        <location evidence="1">Nucleus</location>
    </subcellularLocation>
</comment>
<dbReference type="GO" id="GO:0042273">
    <property type="term" value="P:ribosomal large subunit biogenesis"/>
    <property type="evidence" value="ECO:0007669"/>
    <property type="project" value="TreeGrafter"/>
</dbReference>
<dbReference type="GO" id="GO:0005730">
    <property type="term" value="C:nucleolus"/>
    <property type="evidence" value="ECO:0007669"/>
    <property type="project" value="TreeGrafter"/>
</dbReference>
<feature type="compositionally biased region" description="Basic and acidic residues" evidence="5">
    <location>
        <begin position="233"/>
        <end position="247"/>
    </location>
</feature>
<dbReference type="GO" id="GO:0003677">
    <property type="term" value="F:DNA binding"/>
    <property type="evidence" value="ECO:0007669"/>
    <property type="project" value="TreeGrafter"/>
</dbReference>
<reference evidence="9 10" key="1">
    <citation type="submission" date="2020-04" db="EMBL/GenBank/DDBJ databases">
        <authorList>
            <person name="Wallbank WR R."/>
            <person name="Pardo Diaz C."/>
            <person name="Kozak K."/>
            <person name="Martin S."/>
            <person name="Jiggins C."/>
            <person name="Moest M."/>
            <person name="Warren A I."/>
            <person name="Byers J.R.P. K."/>
            <person name="Montejo-Kovacevich G."/>
            <person name="Yen C E."/>
        </authorList>
    </citation>
    <scope>NUCLEOTIDE SEQUENCE [LARGE SCALE GENOMIC DNA]</scope>
</reference>
<feature type="domain" description="Ribosomal RNA-processing protein 14/surfeit locus protein 6 C-terminal" evidence="6">
    <location>
        <begin position="96"/>
        <end position="278"/>
    </location>
</feature>
<evidence type="ECO:0000313" key="7">
    <source>
        <dbReference type="EMBL" id="CAB3237087.1"/>
    </source>
</evidence>
<feature type="compositionally biased region" description="Basic residues" evidence="5">
    <location>
        <begin position="105"/>
        <end position="114"/>
    </location>
</feature>
<dbReference type="PANTHER" id="PTHR14369:SF0">
    <property type="entry name" value="SURFEIT LOCUS PROTEIN 6"/>
    <property type="match status" value="1"/>
</dbReference>
<evidence type="ECO:0000256" key="3">
    <source>
        <dbReference type="ARBA" id="ARBA00023242"/>
    </source>
</evidence>
<evidence type="ECO:0000256" key="4">
    <source>
        <dbReference type="SAM" id="Coils"/>
    </source>
</evidence>
<evidence type="ECO:0000256" key="5">
    <source>
        <dbReference type="SAM" id="MobiDB-lite"/>
    </source>
</evidence>
<evidence type="ECO:0000313" key="9">
    <source>
        <dbReference type="Proteomes" id="UP000494106"/>
    </source>
</evidence>
<dbReference type="Proteomes" id="UP000494256">
    <property type="component" value="Unassembled WGS sequence"/>
</dbReference>
<feature type="coiled-coil region" evidence="4">
    <location>
        <begin position="174"/>
        <end position="201"/>
    </location>
</feature>
<feature type="compositionally biased region" description="Basic residues" evidence="5">
    <location>
        <begin position="270"/>
        <end position="292"/>
    </location>
</feature>
<dbReference type="OrthoDB" id="444809at2759"/>
<proteinExistence type="inferred from homology"/>
<evidence type="ECO:0000256" key="1">
    <source>
        <dbReference type="ARBA" id="ARBA00004123"/>
    </source>
</evidence>
<dbReference type="GO" id="GO:0003723">
    <property type="term" value="F:RNA binding"/>
    <property type="evidence" value="ECO:0007669"/>
    <property type="project" value="TreeGrafter"/>
</dbReference>
<dbReference type="Pfam" id="PF04935">
    <property type="entry name" value="SURF6"/>
    <property type="match status" value="1"/>
</dbReference>
<protein>
    <recommendedName>
        <fullName evidence="6">Ribosomal RNA-processing protein 14/surfeit locus protein 6 C-terminal domain-containing protein</fullName>
    </recommendedName>
</protein>
<keyword evidence="9" id="KW-1185">Reference proteome</keyword>
<dbReference type="PANTHER" id="PTHR14369">
    <property type="entry name" value="SURFEIT LOCUS PROTEIN 6"/>
    <property type="match status" value="1"/>
</dbReference>
<comment type="caution">
    <text evidence="7">The sequence shown here is derived from an EMBL/GenBank/DDBJ whole genome shotgun (WGS) entry which is preliminary data.</text>
</comment>
<evidence type="ECO:0000256" key="2">
    <source>
        <dbReference type="ARBA" id="ARBA00005904"/>
    </source>
</evidence>
<keyword evidence="3" id="KW-0539">Nucleus</keyword>
<dbReference type="GO" id="GO:0042274">
    <property type="term" value="P:ribosomal small subunit biogenesis"/>
    <property type="evidence" value="ECO:0007669"/>
    <property type="project" value="TreeGrafter"/>
</dbReference>
<organism evidence="7 10">
    <name type="scientific">Arctia plantaginis</name>
    <name type="common">Wood tiger moth</name>
    <name type="synonym">Phalaena plantaginis</name>
    <dbReference type="NCBI Taxonomy" id="874455"/>
    <lineage>
        <taxon>Eukaryota</taxon>
        <taxon>Metazoa</taxon>
        <taxon>Ecdysozoa</taxon>
        <taxon>Arthropoda</taxon>
        <taxon>Hexapoda</taxon>
        <taxon>Insecta</taxon>
        <taxon>Pterygota</taxon>
        <taxon>Neoptera</taxon>
        <taxon>Endopterygota</taxon>
        <taxon>Lepidoptera</taxon>
        <taxon>Glossata</taxon>
        <taxon>Ditrysia</taxon>
        <taxon>Noctuoidea</taxon>
        <taxon>Erebidae</taxon>
        <taxon>Arctiinae</taxon>
        <taxon>Arctia</taxon>
    </lineage>
</organism>
<comment type="similarity">
    <text evidence="2">Belongs to the SURF6 family.</text>
</comment>
<dbReference type="EMBL" id="CADEBC010000498">
    <property type="protein sequence ID" value="CAB3238615.1"/>
    <property type="molecule type" value="Genomic_DNA"/>
</dbReference>
<evidence type="ECO:0000259" key="6">
    <source>
        <dbReference type="Pfam" id="PF04935"/>
    </source>
</evidence>
<dbReference type="AlphaFoldDB" id="A0A8S0ZXN6"/>
<dbReference type="InterPro" id="IPR007019">
    <property type="entry name" value="SURF6"/>
</dbReference>